<feature type="transmembrane region" description="Helical" evidence="6">
    <location>
        <begin position="6"/>
        <end position="31"/>
    </location>
</feature>
<name>A0AAE9VPP0_9GAMM</name>
<feature type="transmembrane region" description="Helical" evidence="6">
    <location>
        <begin position="184"/>
        <end position="206"/>
    </location>
</feature>
<dbReference type="RefSeq" id="WP_269818916.1">
    <property type="nucleotide sequence ID" value="NZ_CP114976.1"/>
</dbReference>
<comment type="subcellular location">
    <subcellularLocation>
        <location evidence="1">Cell membrane</location>
        <topology evidence="1">Multi-pass membrane protein</topology>
    </subcellularLocation>
</comment>
<dbReference type="PANTHER" id="PTHR30086">
    <property type="entry name" value="ARGININE EXPORTER PROTEIN ARGO"/>
    <property type="match status" value="1"/>
</dbReference>
<dbReference type="AlphaFoldDB" id="A0AAE9VPP0"/>
<keyword evidence="8" id="KW-1185">Reference proteome</keyword>
<dbReference type="PANTHER" id="PTHR30086:SF20">
    <property type="entry name" value="ARGININE EXPORTER PROTEIN ARGO-RELATED"/>
    <property type="match status" value="1"/>
</dbReference>
<gene>
    <name evidence="7" type="ORF">O6P33_03790</name>
</gene>
<evidence type="ECO:0000256" key="4">
    <source>
        <dbReference type="ARBA" id="ARBA00022989"/>
    </source>
</evidence>
<dbReference type="Proteomes" id="UP001212189">
    <property type="component" value="Chromosome"/>
</dbReference>
<reference evidence="7 8" key="1">
    <citation type="submission" date="2022-12" db="EMBL/GenBank/DDBJ databases">
        <title>Coexistence and Characterization of a Novel Tigecycline Resistance gene tet(X) variant and blaNDM-1 in a Pseudomonas caeni Isolate of Chicken Origin.</title>
        <authorList>
            <person name="Lu X."/>
            <person name="Zhang L."/>
            <person name="Li R."/>
            <person name="Wang Z."/>
        </authorList>
    </citation>
    <scope>NUCLEOTIDE SEQUENCE [LARGE SCALE GENOMIC DNA]</scope>
    <source>
        <strain evidence="7 8">CE14</strain>
    </source>
</reference>
<evidence type="ECO:0000313" key="8">
    <source>
        <dbReference type="Proteomes" id="UP001212189"/>
    </source>
</evidence>
<dbReference type="EMBL" id="CP114976">
    <property type="protein sequence ID" value="WBE25971.1"/>
    <property type="molecule type" value="Genomic_DNA"/>
</dbReference>
<dbReference type="Pfam" id="PF01810">
    <property type="entry name" value="LysE"/>
    <property type="match status" value="1"/>
</dbReference>
<protein>
    <submittedName>
        <fullName evidence="7">LysE family translocator</fullName>
    </submittedName>
</protein>
<evidence type="ECO:0000256" key="5">
    <source>
        <dbReference type="ARBA" id="ARBA00023136"/>
    </source>
</evidence>
<evidence type="ECO:0000256" key="3">
    <source>
        <dbReference type="ARBA" id="ARBA00022692"/>
    </source>
</evidence>
<dbReference type="GO" id="GO:0005886">
    <property type="term" value="C:plasma membrane"/>
    <property type="evidence" value="ECO:0007669"/>
    <property type="project" value="UniProtKB-SubCell"/>
</dbReference>
<organism evidence="7 8">
    <name type="scientific">Denitrificimonas caeni</name>
    <dbReference type="NCBI Taxonomy" id="521720"/>
    <lineage>
        <taxon>Bacteria</taxon>
        <taxon>Pseudomonadati</taxon>
        <taxon>Pseudomonadota</taxon>
        <taxon>Gammaproteobacteria</taxon>
        <taxon>Pseudomonadales</taxon>
        <taxon>Pseudomonadaceae</taxon>
        <taxon>Denitrificimonas</taxon>
    </lineage>
</organism>
<feature type="transmembrane region" description="Helical" evidence="6">
    <location>
        <begin position="43"/>
        <end position="65"/>
    </location>
</feature>
<feature type="transmembrane region" description="Helical" evidence="6">
    <location>
        <begin position="116"/>
        <end position="137"/>
    </location>
</feature>
<dbReference type="InterPro" id="IPR001123">
    <property type="entry name" value="LeuE-type"/>
</dbReference>
<evidence type="ECO:0000256" key="1">
    <source>
        <dbReference type="ARBA" id="ARBA00004651"/>
    </source>
</evidence>
<sequence length="210" mass="22624">MNYSLLLAYIIAIVVLIGTPGPIVALVINAASRHGFRYALSTVLGSNMASLTLLAAAALIVSGVIALDGNSLQWISLLGCGFIGWMAVQGLRTELTQKNTQPAATSRTTVRRHSGFFNGFFLGISNPKDIVFFVAFFPQFISVTSDFKVSLVLLTALWMLVDFVILLSYAVLMGGGFFQQHKRSISLLSSAFLLLIALLGIIYTLVGWSA</sequence>
<keyword evidence="4 6" id="KW-1133">Transmembrane helix</keyword>
<proteinExistence type="predicted"/>
<accession>A0AAE9VPP0</accession>
<evidence type="ECO:0000313" key="7">
    <source>
        <dbReference type="EMBL" id="WBE25971.1"/>
    </source>
</evidence>
<dbReference type="GO" id="GO:0015171">
    <property type="term" value="F:amino acid transmembrane transporter activity"/>
    <property type="evidence" value="ECO:0007669"/>
    <property type="project" value="TreeGrafter"/>
</dbReference>
<keyword evidence="5 6" id="KW-0472">Membrane</keyword>
<evidence type="ECO:0000256" key="6">
    <source>
        <dbReference type="SAM" id="Phobius"/>
    </source>
</evidence>
<feature type="transmembrane region" description="Helical" evidence="6">
    <location>
        <begin position="149"/>
        <end position="172"/>
    </location>
</feature>
<keyword evidence="3 6" id="KW-0812">Transmembrane</keyword>
<keyword evidence="2" id="KW-1003">Cell membrane</keyword>
<evidence type="ECO:0000256" key="2">
    <source>
        <dbReference type="ARBA" id="ARBA00022475"/>
    </source>
</evidence>
<feature type="transmembrane region" description="Helical" evidence="6">
    <location>
        <begin position="71"/>
        <end position="88"/>
    </location>
</feature>
<dbReference type="KEGG" id="dce:O6P33_03790"/>